<evidence type="ECO:0000256" key="1">
    <source>
        <dbReference type="SAM" id="SignalP"/>
    </source>
</evidence>
<sequence>MKKFVVAALVSLSFLTGCGGGSAFNFNQTIIQKEESLVKDLESTEAKVLEYVKNDHYDSIAIAGGRMEKLIEEKLQEIRELPAPDAKGAEAFKTSAINYFVFIKQVYTGYRQVGEAKDEDQRAEEWAALMELVGKRQEVLDKMQRSQKAFASANGFRVQ</sequence>
<proteinExistence type="predicted"/>
<dbReference type="Proteomes" id="UP001220610">
    <property type="component" value="Chromosome"/>
</dbReference>
<feature type="chain" id="PRO_5042569038" description="Lipoprotein" evidence="1">
    <location>
        <begin position="24"/>
        <end position="159"/>
    </location>
</feature>
<evidence type="ECO:0000313" key="2">
    <source>
        <dbReference type="EMBL" id="WEK34215.1"/>
    </source>
</evidence>
<name>A0AAJ5WTJ8_9BACT</name>
<keyword evidence="1" id="KW-0732">Signal</keyword>
<evidence type="ECO:0000313" key="3">
    <source>
        <dbReference type="Proteomes" id="UP001220610"/>
    </source>
</evidence>
<protein>
    <recommendedName>
        <fullName evidence="4">Lipoprotein</fullName>
    </recommendedName>
</protein>
<dbReference type="EMBL" id="CP119311">
    <property type="protein sequence ID" value="WEK34215.1"/>
    <property type="molecule type" value="Genomic_DNA"/>
</dbReference>
<dbReference type="PROSITE" id="PS51257">
    <property type="entry name" value="PROKAR_LIPOPROTEIN"/>
    <property type="match status" value="1"/>
</dbReference>
<reference evidence="2" key="1">
    <citation type="submission" date="2023-03" db="EMBL/GenBank/DDBJ databases">
        <title>Andean soil-derived lignocellulolytic bacterial consortium as a source of novel taxa and putative plastic-active enzymes.</title>
        <authorList>
            <person name="Diaz-Garcia L."/>
            <person name="Chuvochina M."/>
            <person name="Feuerriegel G."/>
            <person name="Bunk B."/>
            <person name="Sproer C."/>
            <person name="Streit W.R."/>
            <person name="Rodriguez L.M."/>
            <person name="Overmann J."/>
            <person name="Jimenez D.J."/>
        </authorList>
    </citation>
    <scope>NUCLEOTIDE SEQUENCE</scope>
    <source>
        <strain evidence="2">MAG 7</strain>
    </source>
</reference>
<dbReference type="AlphaFoldDB" id="A0AAJ5WTJ8"/>
<feature type="signal peptide" evidence="1">
    <location>
        <begin position="1"/>
        <end position="23"/>
    </location>
</feature>
<evidence type="ECO:0008006" key="4">
    <source>
        <dbReference type="Google" id="ProtNLM"/>
    </source>
</evidence>
<organism evidence="2 3">
    <name type="scientific">Candidatus Pseudobacter hemicellulosilyticus</name>
    <dbReference type="NCBI Taxonomy" id="3121375"/>
    <lineage>
        <taxon>Bacteria</taxon>
        <taxon>Pseudomonadati</taxon>
        <taxon>Bacteroidota</taxon>
        <taxon>Chitinophagia</taxon>
        <taxon>Chitinophagales</taxon>
        <taxon>Chitinophagaceae</taxon>
        <taxon>Pseudobacter</taxon>
    </lineage>
</organism>
<accession>A0AAJ5WTJ8</accession>
<gene>
    <name evidence="2" type="ORF">P0Y53_17140</name>
</gene>